<dbReference type="Proteomes" id="UP000681722">
    <property type="component" value="Unassembled WGS sequence"/>
</dbReference>
<keyword evidence="6" id="KW-1185">Reference proteome</keyword>
<comment type="caution">
    <text evidence="3">The sequence shown here is derived from an EMBL/GenBank/DDBJ whole genome shotgun (WGS) entry which is preliminary data.</text>
</comment>
<dbReference type="Proteomes" id="UP000677228">
    <property type="component" value="Unassembled WGS sequence"/>
</dbReference>
<dbReference type="Pfam" id="PF10551">
    <property type="entry name" value="MULE"/>
    <property type="match status" value="1"/>
</dbReference>
<evidence type="ECO:0000259" key="1">
    <source>
        <dbReference type="Pfam" id="PF10551"/>
    </source>
</evidence>
<evidence type="ECO:0000313" key="5">
    <source>
        <dbReference type="EMBL" id="CAF4444134.1"/>
    </source>
</evidence>
<proteinExistence type="predicted"/>
<gene>
    <name evidence="3" type="ORF">GPM918_LOCUS40876</name>
    <name evidence="2" type="ORF">OVA965_LOCUS36695</name>
    <name evidence="5" type="ORF">SRO942_LOCUS41868</name>
    <name evidence="4" type="ORF">TMI583_LOCUS37715</name>
</gene>
<dbReference type="InterPro" id="IPR018289">
    <property type="entry name" value="MULE_transposase_dom"/>
</dbReference>
<reference evidence="3" key="1">
    <citation type="submission" date="2021-02" db="EMBL/GenBank/DDBJ databases">
        <authorList>
            <person name="Nowell W R."/>
        </authorList>
    </citation>
    <scope>NUCLEOTIDE SEQUENCE</scope>
</reference>
<dbReference type="EMBL" id="CAJNOK010033533">
    <property type="protein sequence ID" value="CAF1495328.1"/>
    <property type="molecule type" value="Genomic_DNA"/>
</dbReference>
<dbReference type="EMBL" id="CAJOBC010096975">
    <property type="protein sequence ID" value="CAF4444134.1"/>
    <property type="molecule type" value="Genomic_DNA"/>
</dbReference>
<organism evidence="3 6">
    <name type="scientific">Didymodactylos carnosus</name>
    <dbReference type="NCBI Taxonomy" id="1234261"/>
    <lineage>
        <taxon>Eukaryota</taxon>
        <taxon>Metazoa</taxon>
        <taxon>Spiralia</taxon>
        <taxon>Gnathifera</taxon>
        <taxon>Rotifera</taxon>
        <taxon>Eurotatoria</taxon>
        <taxon>Bdelloidea</taxon>
        <taxon>Philodinida</taxon>
        <taxon>Philodinidae</taxon>
        <taxon>Didymodactylos</taxon>
    </lineage>
</organism>
<feature type="domain" description="MULE transposase" evidence="1">
    <location>
        <begin position="18"/>
        <end position="113"/>
    </location>
</feature>
<dbReference type="EMBL" id="CAJOBA010055506">
    <property type="protein sequence ID" value="CAF4284269.1"/>
    <property type="molecule type" value="Genomic_DNA"/>
</dbReference>
<dbReference type="OrthoDB" id="10029846at2759"/>
<evidence type="ECO:0000313" key="3">
    <source>
        <dbReference type="EMBL" id="CAF1577904.1"/>
    </source>
</evidence>
<evidence type="ECO:0000313" key="6">
    <source>
        <dbReference type="Proteomes" id="UP000663829"/>
    </source>
</evidence>
<dbReference type="Proteomes" id="UP000682733">
    <property type="component" value="Unassembled WGS sequence"/>
</dbReference>
<sequence length="189" mass="21981">MIFGSEWSIRSLSSCSLWHSDGTFKVRPLLFEQLYIIFGFQNGSMIPCAYCLTTRKNSVVYTKILRHLIEYGKKLTVEMNPQRLTCDFEQATINSFVDIFPHIKINGCFFHHAQSLWRKIQKVGMVRHFEKTNDNNNVIPESKRKKADHWFLAAVGLALVPPTILRAHGQRSWIYIHPIMLVQQNSMII</sequence>
<dbReference type="EMBL" id="CAJNOQ010031062">
    <property type="protein sequence ID" value="CAF1577904.1"/>
    <property type="molecule type" value="Genomic_DNA"/>
</dbReference>
<dbReference type="Proteomes" id="UP000663829">
    <property type="component" value="Unassembled WGS sequence"/>
</dbReference>
<accession>A0A815YZE8</accession>
<protein>
    <recommendedName>
        <fullName evidence="1">MULE transposase domain-containing protein</fullName>
    </recommendedName>
</protein>
<dbReference type="AlphaFoldDB" id="A0A815YZE8"/>
<name>A0A815YZE8_9BILA</name>
<evidence type="ECO:0000313" key="4">
    <source>
        <dbReference type="EMBL" id="CAF4284269.1"/>
    </source>
</evidence>
<evidence type="ECO:0000313" key="2">
    <source>
        <dbReference type="EMBL" id="CAF1495328.1"/>
    </source>
</evidence>